<dbReference type="Proteomes" id="UP000006514">
    <property type="component" value="Unassembled WGS sequence"/>
</dbReference>
<dbReference type="EMBL" id="JH687897">
    <property type="protein sequence ID" value="EJD35254.1"/>
    <property type="molecule type" value="Genomic_DNA"/>
</dbReference>
<protein>
    <recommendedName>
        <fullName evidence="3">Protein kinase domain-containing protein</fullName>
    </recommendedName>
</protein>
<proteinExistence type="predicted"/>
<evidence type="ECO:0000313" key="1">
    <source>
        <dbReference type="EMBL" id="EJD35254.1"/>
    </source>
</evidence>
<sequence>MAKHVAKPKFRRALAYAFSVPQHVDRLSRDLADALQEFMVVALLDANARLNETQELVGNNVASDGEFRLFMHFEIDKLELLSQEGSEHGSLVVKYHRARVDRRILVVRSFEGSLDPEPHNAEGSLYNRTIAHDRILAEISSFKKSHPNVASLYGWNRGPVHERFTVLKSGFIPAISFAQRNPLQSLEFASTAFKSAARYLQSIGITWCPGYDDVMLNDWGEPTIGLKQDLQWTVSADLAEASRRQLQVIFGLGAWTGRVTDIAEESSAHHRNQMDSLLRGLRDARIKHLLDKGANIRVTRAVAAARGEFVDGFPGGNEVTAYLDWAPET</sequence>
<evidence type="ECO:0008006" key="3">
    <source>
        <dbReference type="Google" id="ProtNLM"/>
    </source>
</evidence>
<organism evidence="1 2">
    <name type="scientific">Auricularia subglabra (strain TFB-10046 / SS5)</name>
    <name type="common">White-rot fungus</name>
    <name type="synonym">Auricularia delicata (strain TFB10046)</name>
    <dbReference type="NCBI Taxonomy" id="717982"/>
    <lineage>
        <taxon>Eukaryota</taxon>
        <taxon>Fungi</taxon>
        <taxon>Dikarya</taxon>
        <taxon>Basidiomycota</taxon>
        <taxon>Agaricomycotina</taxon>
        <taxon>Agaricomycetes</taxon>
        <taxon>Auriculariales</taxon>
        <taxon>Auriculariaceae</taxon>
        <taxon>Auricularia</taxon>
    </lineage>
</organism>
<evidence type="ECO:0000313" key="2">
    <source>
        <dbReference type="Proteomes" id="UP000006514"/>
    </source>
</evidence>
<dbReference type="InParanoid" id="J0D7Y3"/>
<name>J0D7Y3_AURST</name>
<dbReference type="AlphaFoldDB" id="J0D7Y3"/>
<accession>J0D7Y3</accession>
<gene>
    <name evidence="1" type="ORF">AURDEDRAFT_175678</name>
</gene>
<keyword evidence="2" id="KW-1185">Reference proteome</keyword>
<reference evidence="2" key="1">
    <citation type="journal article" date="2012" name="Science">
        <title>The Paleozoic origin of enzymatic lignin decomposition reconstructed from 31 fungal genomes.</title>
        <authorList>
            <person name="Floudas D."/>
            <person name="Binder M."/>
            <person name="Riley R."/>
            <person name="Barry K."/>
            <person name="Blanchette R.A."/>
            <person name="Henrissat B."/>
            <person name="Martinez A.T."/>
            <person name="Otillar R."/>
            <person name="Spatafora J.W."/>
            <person name="Yadav J.S."/>
            <person name="Aerts A."/>
            <person name="Benoit I."/>
            <person name="Boyd A."/>
            <person name="Carlson A."/>
            <person name="Copeland A."/>
            <person name="Coutinho P.M."/>
            <person name="de Vries R.P."/>
            <person name="Ferreira P."/>
            <person name="Findley K."/>
            <person name="Foster B."/>
            <person name="Gaskell J."/>
            <person name="Glotzer D."/>
            <person name="Gorecki P."/>
            <person name="Heitman J."/>
            <person name="Hesse C."/>
            <person name="Hori C."/>
            <person name="Igarashi K."/>
            <person name="Jurgens J.A."/>
            <person name="Kallen N."/>
            <person name="Kersten P."/>
            <person name="Kohler A."/>
            <person name="Kuees U."/>
            <person name="Kumar T.K.A."/>
            <person name="Kuo A."/>
            <person name="LaButti K."/>
            <person name="Larrondo L.F."/>
            <person name="Lindquist E."/>
            <person name="Ling A."/>
            <person name="Lombard V."/>
            <person name="Lucas S."/>
            <person name="Lundell T."/>
            <person name="Martin R."/>
            <person name="McLaughlin D.J."/>
            <person name="Morgenstern I."/>
            <person name="Morin E."/>
            <person name="Murat C."/>
            <person name="Nagy L.G."/>
            <person name="Nolan M."/>
            <person name="Ohm R.A."/>
            <person name="Patyshakuliyeva A."/>
            <person name="Rokas A."/>
            <person name="Ruiz-Duenas F.J."/>
            <person name="Sabat G."/>
            <person name="Salamov A."/>
            <person name="Samejima M."/>
            <person name="Schmutz J."/>
            <person name="Slot J.C."/>
            <person name="St John F."/>
            <person name="Stenlid J."/>
            <person name="Sun H."/>
            <person name="Sun S."/>
            <person name="Syed K."/>
            <person name="Tsang A."/>
            <person name="Wiebenga A."/>
            <person name="Young D."/>
            <person name="Pisabarro A."/>
            <person name="Eastwood D.C."/>
            <person name="Martin F."/>
            <person name="Cullen D."/>
            <person name="Grigoriev I.V."/>
            <person name="Hibbett D.S."/>
        </authorList>
    </citation>
    <scope>NUCLEOTIDE SEQUENCE [LARGE SCALE GENOMIC DNA]</scope>
    <source>
        <strain evidence="2">TFB10046</strain>
    </source>
</reference>
<dbReference type="KEGG" id="adl:AURDEDRAFT_175678"/>